<organism evidence="2 3">
    <name type="scientific">Pseudomonas nitroreducens</name>
    <dbReference type="NCBI Taxonomy" id="46680"/>
    <lineage>
        <taxon>Bacteria</taxon>
        <taxon>Pseudomonadati</taxon>
        <taxon>Pseudomonadota</taxon>
        <taxon>Gammaproteobacteria</taxon>
        <taxon>Pseudomonadales</taxon>
        <taxon>Pseudomonadaceae</taxon>
        <taxon>Pseudomonas</taxon>
    </lineage>
</organism>
<comment type="caution">
    <text evidence="2">The sequence shown here is derived from an EMBL/GenBank/DDBJ whole genome shotgun (WGS) entry which is preliminary data.</text>
</comment>
<dbReference type="RefSeq" id="WP_088417178.1">
    <property type="nucleotide sequence ID" value="NZ_NJBA01000003.1"/>
</dbReference>
<dbReference type="SMART" id="SM01040">
    <property type="entry name" value="Bro-N"/>
    <property type="match status" value="1"/>
</dbReference>
<dbReference type="AlphaFoldDB" id="A0A246F9P6"/>
<dbReference type="Proteomes" id="UP000198145">
    <property type="component" value="Unassembled WGS sequence"/>
</dbReference>
<evidence type="ECO:0000313" key="3">
    <source>
        <dbReference type="Proteomes" id="UP000198145"/>
    </source>
</evidence>
<dbReference type="PROSITE" id="PS51750">
    <property type="entry name" value="BRO_N"/>
    <property type="match status" value="1"/>
</dbReference>
<dbReference type="PANTHER" id="PTHR36180">
    <property type="entry name" value="DNA-BINDING PROTEIN-RELATED-RELATED"/>
    <property type="match status" value="1"/>
</dbReference>
<dbReference type="InterPro" id="IPR003497">
    <property type="entry name" value="BRO_N_domain"/>
</dbReference>
<feature type="domain" description="Bro-N" evidence="1">
    <location>
        <begin position="1"/>
        <end position="110"/>
    </location>
</feature>
<reference evidence="2 3" key="1">
    <citation type="submission" date="2017-06" db="EMBL/GenBank/DDBJ databases">
        <title>Draft genome of Pseudomonas nitroreducens DF05.</title>
        <authorList>
            <person name="Iyer R."/>
        </authorList>
    </citation>
    <scope>NUCLEOTIDE SEQUENCE [LARGE SCALE GENOMIC DNA]</scope>
    <source>
        <strain evidence="2 3">DF05</strain>
    </source>
</reference>
<dbReference type="EMBL" id="NJBA01000003">
    <property type="protein sequence ID" value="OWP50981.1"/>
    <property type="molecule type" value="Genomic_DNA"/>
</dbReference>
<proteinExistence type="predicted"/>
<protein>
    <submittedName>
        <fullName evidence="2">Phage antirepressor</fullName>
    </submittedName>
</protein>
<dbReference type="Pfam" id="PF02498">
    <property type="entry name" value="Bro-N"/>
    <property type="match status" value="1"/>
</dbReference>
<accession>A0A246F9P6</accession>
<sequence length="164" mass="19299">MDALPALTATTFLRHNRPLRALMIDNQPWFVGTDVARLIGLHHPTVLARRLEEDEVREVRLLSQSGNEEPAEVISEPALYKALYRHSHPENRTLGRWFREEVIPLLRDQYQTNPNQPRRMRLVWLDGYVNVLDWQGEVWVPLDDLPTFTRIEDKPTGPRGFWKR</sequence>
<name>A0A246F9P6_PSENT</name>
<dbReference type="PANTHER" id="PTHR36180:SF2">
    <property type="entry name" value="BRO FAMILY PROTEIN"/>
    <property type="match status" value="1"/>
</dbReference>
<gene>
    <name evidence="2" type="ORF">CEG18_08905</name>
</gene>
<evidence type="ECO:0000259" key="1">
    <source>
        <dbReference type="PROSITE" id="PS51750"/>
    </source>
</evidence>
<evidence type="ECO:0000313" key="2">
    <source>
        <dbReference type="EMBL" id="OWP50981.1"/>
    </source>
</evidence>